<proteinExistence type="predicted"/>
<dbReference type="EMBL" id="JABXWR010000001">
    <property type="protein sequence ID" value="NVO67058.1"/>
    <property type="molecule type" value="Genomic_DNA"/>
</dbReference>
<dbReference type="AlphaFoldDB" id="A0A7K4HQA7"/>
<keyword evidence="4 9" id="KW-0456">Lyase</keyword>
<evidence type="ECO:0000259" key="8">
    <source>
        <dbReference type="Pfam" id="PF02776"/>
    </source>
</evidence>
<evidence type="ECO:0000313" key="10">
    <source>
        <dbReference type="Proteomes" id="UP000570823"/>
    </source>
</evidence>
<evidence type="ECO:0000256" key="5">
    <source>
        <dbReference type="ARBA" id="ARBA00038875"/>
    </source>
</evidence>
<keyword evidence="3" id="KW-0786">Thiamine pyrophosphate</keyword>
<dbReference type="InterPro" id="IPR011766">
    <property type="entry name" value="TPP_enzyme_TPP-bd"/>
</dbReference>
<comment type="caution">
    <text evidence="9">The sequence shown here is derived from an EMBL/GenBank/DDBJ whole genome shotgun (WGS) entry which is preliminary data.</text>
</comment>
<dbReference type="CDD" id="cd07035">
    <property type="entry name" value="TPP_PYR_POX_like"/>
    <property type="match status" value="1"/>
</dbReference>
<sequence length="374" mass="39294">MHEERVCDLLKASGIDLALTLPCDRAGDLCFLLPGRIRTVGLNREEDGVGIAAGAVLAGLRPVVVIQSSGLGNMLNAVMSLSVTFGLPLPVLASWRGVYREQIPAQVPFNSRLPALLDALDIRHTEIMDAADLGRIEEVIEDAFAHGRPHIALISPRVWEGEKCTAGCREGPGRARTSALTYRREIPEPSIARYDAIQAIVPHLEDDAVVANIGVPSKELYAAGDRPLAFYMLGSYTQASAVGLGIALGTGRGVVVLDGDGSLLGSAVLPVIAAEAPENLTVVCLDNGAFGSTGNQPTCAAAGVDLEIMARAAGFTRTWKVSDQQGIEEAMAAAAGGGPNFIHVIIRPGNAAVPNIPLSPEAIRDRFMAAMEKP</sequence>
<evidence type="ECO:0000256" key="2">
    <source>
        <dbReference type="ARBA" id="ARBA00022793"/>
    </source>
</evidence>
<keyword evidence="10" id="KW-1185">Reference proteome</keyword>
<dbReference type="InterPro" id="IPR022494">
    <property type="entry name" value="Sulfopyruvate_deCO2ase_bsu"/>
</dbReference>
<keyword evidence="9" id="KW-0670">Pyruvate</keyword>
<dbReference type="RefSeq" id="WP_176788692.1">
    <property type="nucleotide sequence ID" value="NZ_JABXWR010000001.1"/>
</dbReference>
<dbReference type="GO" id="GO:0019295">
    <property type="term" value="P:coenzyme M biosynthetic process"/>
    <property type="evidence" value="ECO:0007669"/>
    <property type="project" value="UniProtKB-KW"/>
</dbReference>
<dbReference type="InterPro" id="IPR051818">
    <property type="entry name" value="TPP_dependent_decarboxylase"/>
</dbReference>
<feature type="domain" description="Thiamine pyrophosphate enzyme TPP-binding" evidence="7">
    <location>
        <begin position="231"/>
        <end position="344"/>
    </location>
</feature>
<name>A0A7K4HQA7_9EURY</name>
<accession>A0A7K4HQA7</accession>
<keyword evidence="2" id="KW-0210">Decarboxylase</keyword>
<feature type="domain" description="Thiamine pyrophosphate enzyme N-terminal TPP-binding" evidence="8">
    <location>
        <begin position="4"/>
        <end position="102"/>
    </location>
</feature>
<dbReference type="PANTHER" id="PTHR42818:SF1">
    <property type="entry name" value="SULFOPYRUVATE DECARBOXYLASE"/>
    <property type="match status" value="1"/>
</dbReference>
<dbReference type="EC" id="4.1.1.79" evidence="5"/>
<organism evidence="9 10">
    <name type="scientific">Methanofollis tationis</name>
    <dbReference type="NCBI Taxonomy" id="81417"/>
    <lineage>
        <taxon>Archaea</taxon>
        <taxon>Methanobacteriati</taxon>
        <taxon>Methanobacteriota</taxon>
        <taxon>Stenosarchaea group</taxon>
        <taxon>Methanomicrobia</taxon>
        <taxon>Methanomicrobiales</taxon>
        <taxon>Methanomicrobiaceae</taxon>
        <taxon>Methanofollis</taxon>
    </lineage>
</organism>
<comment type="catalytic activity">
    <reaction evidence="6">
        <text>3-sulfopyruvate + H(+) = sulfoacetaldehyde + CO2</text>
        <dbReference type="Rhea" id="RHEA:20948"/>
        <dbReference type="ChEBI" id="CHEBI:15378"/>
        <dbReference type="ChEBI" id="CHEBI:16526"/>
        <dbReference type="ChEBI" id="CHEBI:57940"/>
        <dbReference type="ChEBI" id="CHEBI:58246"/>
        <dbReference type="EC" id="4.1.1.79"/>
    </reaction>
</comment>
<evidence type="ECO:0000313" key="9">
    <source>
        <dbReference type="EMBL" id="NVO67058.1"/>
    </source>
</evidence>
<dbReference type="InterPro" id="IPR022502">
    <property type="entry name" value="Sulfopyruvate_deCO2ase_alpha"/>
</dbReference>
<protein>
    <recommendedName>
        <fullName evidence="5">sulfopyruvate decarboxylase</fullName>
        <ecNumber evidence="5">4.1.1.79</ecNumber>
    </recommendedName>
</protein>
<evidence type="ECO:0000256" key="4">
    <source>
        <dbReference type="ARBA" id="ARBA00023239"/>
    </source>
</evidence>
<evidence type="ECO:0000256" key="1">
    <source>
        <dbReference type="ARBA" id="ARBA00022545"/>
    </source>
</evidence>
<dbReference type="InterPro" id="IPR029061">
    <property type="entry name" value="THDP-binding"/>
</dbReference>
<dbReference type="Pfam" id="PF02775">
    <property type="entry name" value="TPP_enzyme_C"/>
    <property type="match status" value="1"/>
</dbReference>
<gene>
    <name evidence="9" type="primary">comE</name>
    <name evidence="9" type="ORF">HWN36_06995</name>
</gene>
<dbReference type="Pfam" id="PF02776">
    <property type="entry name" value="TPP_enzyme_N"/>
    <property type="match status" value="1"/>
</dbReference>
<dbReference type="InterPro" id="IPR012001">
    <property type="entry name" value="Thiamin_PyroP_enz_TPP-bd_dom"/>
</dbReference>
<dbReference type="NCBIfam" id="TIGR03845">
    <property type="entry name" value="sulfopyru_alph"/>
    <property type="match status" value="1"/>
</dbReference>
<dbReference type="OrthoDB" id="53192at2157"/>
<dbReference type="GO" id="GO:0030976">
    <property type="term" value="F:thiamine pyrophosphate binding"/>
    <property type="evidence" value="ECO:0007669"/>
    <property type="project" value="InterPro"/>
</dbReference>
<dbReference type="GO" id="GO:0050545">
    <property type="term" value="F:sulfopyruvate decarboxylase activity"/>
    <property type="evidence" value="ECO:0007669"/>
    <property type="project" value="UniProtKB-EC"/>
</dbReference>
<dbReference type="CDD" id="cd03372">
    <property type="entry name" value="TPP_ComE"/>
    <property type="match status" value="1"/>
</dbReference>
<dbReference type="PANTHER" id="PTHR42818">
    <property type="entry name" value="SULFOPYRUVATE DECARBOXYLASE SUBUNIT ALPHA"/>
    <property type="match status" value="1"/>
</dbReference>
<reference evidence="9 10" key="1">
    <citation type="submission" date="2020-06" db="EMBL/GenBank/DDBJ databases">
        <title>Methanofollis fontis sp. nov., a methanogen isolated from marine sediments near a cold seep at Four-Way Closure Ridge offshore southwestern Taiwan.</title>
        <authorList>
            <person name="Chen S.-C."/>
            <person name="Teng N.-H."/>
            <person name="Lin Y.-S."/>
            <person name="Lai M.-C."/>
            <person name="Chen H.-H."/>
            <person name="Wang C.-C."/>
        </authorList>
    </citation>
    <scope>NUCLEOTIDE SEQUENCE [LARGE SCALE GENOMIC DNA]</scope>
    <source>
        <strain evidence="9 10">DSM 2702</strain>
    </source>
</reference>
<dbReference type="Gene3D" id="3.40.50.970">
    <property type="match status" value="2"/>
</dbReference>
<evidence type="ECO:0000256" key="6">
    <source>
        <dbReference type="ARBA" id="ARBA00048551"/>
    </source>
</evidence>
<dbReference type="SUPFAM" id="SSF52518">
    <property type="entry name" value="Thiamin diphosphate-binding fold (THDP-binding)"/>
    <property type="match status" value="2"/>
</dbReference>
<evidence type="ECO:0000259" key="7">
    <source>
        <dbReference type="Pfam" id="PF02775"/>
    </source>
</evidence>
<dbReference type="Proteomes" id="UP000570823">
    <property type="component" value="Unassembled WGS sequence"/>
</dbReference>
<keyword evidence="1" id="KW-0174">Coenzyme M biosynthesis</keyword>
<dbReference type="NCBIfam" id="TIGR03846">
    <property type="entry name" value="sulfopy_beta"/>
    <property type="match status" value="1"/>
</dbReference>
<evidence type="ECO:0000256" key="3">
    <source>
        <dbReference type="ARBA" id="ARBA00023052"/>
    </source>
</evidence>